<evidence type="ECO:0000313" key="2">
    <source>
        <dbReference type="EMBL" id="VFQ62724.1"/>
    </source>
</evidence>
<keyword evidence="3" id="KW-1185">Reference proteome</keyword>
<proteinExistence type="predicted"/>
<keyword evidence="1" id="KW-1133">Transmembrane helix</keyword>
<evidence type="ECO:0000313" key="3">
    <source>
        <dbReference type="Proteomes" id="UP000595140"/>
    </source>
</evidence>
<dbReference type="EMBL" id="OOIL02000231">
    <property type="protein sequence ID" value="VFQ62724.1"/>
    <property type="molecule type" value="Genomic_DNA"/>
</dbReference>
<protein>
    <submittedName>
        <fullName evidence="2">Uncharacterized protein</fullName>
    </submittedName>
</protein>
<dbReference type="Proteomes" id="UP000595140">
    <property type="component" value="Unassembled WGS sequence"/>
</dbReference>
<evidence type="ECO:0000256" key="1">
    <source>
        <dbReference type="SAM" id="Phobius"/>
    </source>
</evidence>
<dbReference type="AlphaFoldDB" id="A0A484KFM1"/>
<accession>A0A484KFM1</accession>
<gene>
    <name evidence="2" type="ORF">CCAM_LOCUS4500</name>
</gene>
<keyword evidence="1" id="KW-0472">Membrane</keyword>
<keyword evidence="1" id="KW-0812">Transmembrane</keyword>
<feature type="transmembrane region" description="Helical" evidence="1">
    <location>
        <begin position="35"/>
        <end position="64"/>
    </location>
</feature>
<organism evidence="2 3">
    <name type="scientific">Cuscuta campestris</name>
    <dbReference type="NCBI Taxonomy" id="132261"/>
    <lineage>
        <taxon>Eukaryota</taxon>
        <taxon>Viridiplantae</taxon>
        <taxon>Streptophyta</taxon>
        <taxon>Embryophyta</taxon>
        <taxon>Tracheophyta</taxon>
        <taxon>Spermatophyta</taxon>
        <taxon>Magnoliopsida</taxon>
        <taxon>eudicotyledons</taxon>
        <taxon>Gunneridae</taxon>
        <taxon>Pentapetalae</taxon>
        <taxon>asterids</taxon>
        <taxon>lamiids</taxon>
        <taxon>Solanales</taxon>
        <taxon>Convolvulaceae</taxon>
        <taxon>Cuscuteae</taxon>
        <taxon>Cuscuta</taxon>
        <taxon>Cuscuta subgen. Grammica</taxon>
        <taxon>Cuscuta sect. Cleistogrammica</taxon>
    </lineage>
</organism>
<sequence length="66" mass="7177">MPSSGSVSRSSIEEKTQQSGNKLCLYDKPSSMTSALLYSFLTVCSVLILLSTSISLTLCTFNLCKY</sequence>
<name>A0A484KFM1_9ASTE</name>
<reference evidence="2 3" key="1">
    <citation type="submission" date="2018-04" db="EMBL/GenBank/DDBJ databases">
        <authorList>
            <person name="Vogel A."/>
        </authorList>
    </citation>
    <scope>NUCLEOTIDE SEQUENCE [LARGE SCALE GENOMIC DNA]</scope>
</reference>